<dbReference type="EMBL" id="CP007029">
    <property type="protein sequence ID" value="AHE97212.1"/>
    <property type="molecule type" value="Genomic_DNA"/>
</dbReference>
<dbReference type="OrthoDB" id="9815002at2"/>
<evidence type="ECO:0000313" key="7">
    <source>
        <dbReference type="EMBL" id="AHE97212.1"/>
    </source>
</evidence>
<evidence type="ECO:0000313" key="8">
    <source>
        <dbReference type="Proteomes" id="UP000005289"/>
    </source>
</evidence>
<dbReference type="InterPro" id="IPR008258">
    <property type="entry name" value="Transglycosylase_SLT_dom_1"/>
</dbReference>
<feature type="chain" id="PRO_5004787627" evidence="5">
    <location>
        <begin position="24"/>
        <end position="709"/>
    </location>
</feature>
<evidence type="ECO:0000259" key="6">
    <source>
        <dbReference type="SMART" id="SM00062"/>
    </source>
</evidence>
<dbReference type="Proteomes" id="UP000005289">
    <property type="component" value="Chromosome"/>
</dbReference>
<dbReference type="GO" id="GO:0009279">
    <property type="term" value="C:cell outer membrane"/>
    <property type="evidence" value="ECO:0007669"/>
    <property type="project" value="UniProtKB-SubCell"/>
</dbReference>
<dbReference type="STRING" id="713585.THITH_01805"/>
<organism evidence="7 8">
    <name type="scientific">Thioalkalivibrio paradoxus ARh 1</name>
    <dbReference type="NCBI Taxonomy" id="713585"/>
    <lineage>
        <taxon>Bacteria</taxon>
        <taxon>Pseudomonadati</taxon>
        <taxon>Pseudomonadota</taxon>
        <taxon>Gammaproteobacteria</taxon>
        <taxon>Chromatiales</taxon>
        <taxon>Ectothiorhodospiraceae</taxon>
        <taxon>Thioalkalivibrio</taxon>
    </lineage>
</organism>
<evidence type="ECO:0000256" key="4">
    <source>
        <dbReference type="ARBA" id="ARBA00023237"/>
    </source>
</evidence>
<sequence>MLIRWLISFALLVLPLVGCGAPAVDDIETGDLDALLERGSLRVVVPGTALGEPSLPRQGSPMAQQRELAESFAASLGLDLELVPVFRLGEMLPLLEQGRADLVAANLTVTASRQERVDFSLPIDHVYETVLVSAADDSIESIEDLQGRRIMADPATSFWETLSALREEYPDLHLLPTPDHLDDEAPLDMIAAGDIDATVRDSNIAEMYLGYRSDLRQAFALGERQAIAWAVRRGTPDLLAALNRFLTTEQLTRPREAQYLGDLPELKERRVLRILLPNTAASYFLWRGELVGFEYEMAKRFAEQQGMRLEVVVPPRPELVFEWLETGRADIAGGFLEISDLDESRPVSYTRPWHFAQPYLVSRAGAGELDDWDALHGSTVAAAADSQLWAELSPLAVEHGVTLVPLSIVGDAEEVILRLVAGEFDYAVLEEHLLAVELAQRDDILKQFPVGEPIEHAWAVRLTDQALREALNEFFRVEYRGKIYNILYRRYFQDERNIRRHQDERVRGVGQLSPWDDLVREHAAPFDFDWRLIIAQMYQESRFDAQARSPYGATGLMQLMPRTAAELGVRDLTDPEANVRGGIQYLHNMRERVSGDLSVADRVWFALAAYNAGLGHVIDARRLAAQKGWDRDRWFDNVENAMLLLSQRRYFSQARHGYVRGSEPVAYVDRISARYKAYVQLTEEQLVQIPESVTGEADQPPGRLAPLPN</sequence>
<dbReference type="SUPFAM" id="SSF53850">
    <property type="entry name" value="Periplasmic binding protein-like II"/>
    <property type="match status" value="2"/>
</dbReference>
<dbReference type="RefSeq" id="WP_006746234.1">
    <property type="nucleotide sequence ID" value="NZ_CP007029.1"/>
</dbReference>
<name>W0DJ15_9GAMM</name>
<dbReference type="Gene3D" id="3.40.190.10">
    <property type="entry name" value="Periplasmic binding protein-like II"/>
    <property type="match status" value="4"/>
</dbReference>
<feature type="domain" description="Solute-binding protein family 3/N-terminal" evidence="6">
    <location>
        <begin position="271"/>
        <end position="495"/>
    </location>
</feature>
<comment type="subcellular location">
    <subcellularLocation>
        <location evidence="1">Cell outer membrane</location>
        <topology evidence="1">Peripheral membrane protein</topology>
    </subcellularLocation>
</comment>
<reference evidence="7 8" key="1">
    <citation type="submission" date="2013-12" db="EMBL/GenBank/DDBJ databases">
        <authorList>
            <consortium name="DOE Joint Genome Institute"/>
            <person name="Muyzer G."/>
            <person name="Huntemann M."/>
            <person name="Han J."/>
            <person name="Chen A."/>
            <person name="Kyrpides N."/>
            <person name="Mavromatis K."/>
            <person name="Markowitz V."/>
            <person name="Palaniappan K."/>
            <person name="Ivanova N."/>
            <person name="Schaumberg A."/>
            <person name="Pati A."/>
            <person name="Liolios K."/>
            <person name="Nordberg H.P."/>
            <person name="Cantor M.N."/>
            <person name="Hua S.X."/>
            <person name="Woyke T."/>
        </authorList>
    </citation>
    <scope>NUCLEOTIDE SEQUENCE [LARGE SCALE GENOMIC DNA]</scope>
    <source>
        <strain evidence="7 8">ARh 1</strain>
    </source>
</reference>
<gene>
    <name evidence="7" type="ORF">THITH_01805</name>
</gene>
<feature type="domain" description="Solute-binding protein family 3/N-terminal" evidence="6">
    <location>
        <begin position="59"/>
        <end position="263"/>
    </location>
</feature>
<dbReference type="InterPro" id="IPR023346">
    <property type="entry name" value="Lysozyme-like_dom_sf"/>
</dbReference>
<proteinExistence type="inferred from homology"/>
<dbReference type="SMART" id="SM00062">
    <property type="entry name" value="PBPb"/>
    <property type="match status" value="2"/>
</dbReference>
<keyword evidence="3 5" id="KW-0732">Signal</keyword>
<evidence type="ECO:0000256" key="5">
    <source>
        <dbReference type="SAM" id="SignalP"/>
    </source>
</evidence>
<dbReference type="Pfam" id="PF01464">
    <property type="entry name" value="SLT"/>
    <property type="match status" value="1"/>
</dbReference>
<dbReference type="AlphaFoldDB" id="W0DJ15"/>
<accession>W0DJ15</accession>
<dbReference type="SUPFAM" id="SSF53955">
    <property type="entry name" value="Lysozyme-like"/>
    <property type="match status" value="1"/>
</dbReference>
<dbReference type="CDD" id="cd13403">
    <property type="entry name" value="MLTF-like"/>
    <property type="match status" value="1"/>
</dbReference>
<dbReference type="CDD" id="cd01009">
    <property type="entry name" value="PBP2_YfhD_N"/>
    <property type="match status" value="2"/>
</dbReference>
<evidence type="ECO:0000256" key="1">
    <source>
        <dbReference type="ARBA" id="ARBA00004339"/>
    </source>
</evidence>
<dbReference type="PANTHER" id="PTHR35936">
    <property type="entry name" value="MEMBRANE-BOUND LYTIC MUREIN TRANSGLYCOSYLASE F"/>
    <property type="match status" value="1"/>
</dbReference>
<keyword evidence="4" id="KW-0472">Membrane</keyword>
<evidence type="ECO:0000256" key="2">
    <source>
        <dbReference type="ARBA" id="ARBA00010333"/>
    </source>
</evidence>
<dbReference type="Gene3D" id="1.10.530.10">
    <property type="match status" value="1"/>
</dbReference>
<dbReference type="PANTHER" id="PTHR35936:SF32">
    <property type="entry name" value="MEMBRANE-BOUND LYTIC MUREIN TRANSGLYCOSYLASE F"/>
    <property type="match status" value="1"/>
</dbReference>
<dbReference type="HOGENOM" id="CLU_406915_0_0_6"/>
<dbReference type="KEGG" id="tti:THITH_01805"/>
<keyword evidence="4" id="KW-0998">Cell outer membrane</keyword>
<keyword evidence="8" id="KW-1185">Reference proteome</keyword>
<comment type="similarity">
    <text evidence="2">Belongs to the bacterial solute-binding protein 3 family.</text>
</comment>
<evidence type="ECO:0000256" key="3">
    <source>
        <dbReference type="ARBA" id="ARBA00022729"/>
    </source>
</evidence>
<protein>
    <submittedName>
        <fullName evidence="7">Lytic murein transglycosylase</fullName>
    </submittedName>
</protein>
<dbReference type="InterPro" id="IPR001638">
    <property type="entry name" value="Solute-binding_3/MltF_N"/>
</dbReference>
<dbReference type="Pfam" id="PF00497">
    <property type="entry name" value="SBP_bac_3"/>
    <property type="match status" value="2"/>
</dbReference>
<feature type="signal peptide" evidence="5">
    <location>
        <begin position="1"/>
        <end position="23"/>
    </location>
</feature>